<evidence type="ECO:0000313" key="2">
    <source>
        <dbReference type="Proteomes" id="UP000026915"/>
    </source>
</evidence>
<accession>A0A061EE37</accession>
<dbReference type="Gramene" id="EOY03171">
    <property type="protein sequence ID" value="EOY03171"/>
    <property type="gene ID" value="TCM_017741"/>
</dbReference>
<sequence length="150" mass="16631">MVFTRVVNIECGRVMSDLSFGGLMKLVEDVVRMNVSVVYITIKEHHTNVMAHEEAKQHVQRSGETVEGQMSFSNDTVRLEDNTTLLKDDTATYEDDMVTLEDDDASDQVKIEHGKGVDLRDVQCNNPIANNPIAGANGISLLETLANDSY</sequence>
<dbReference type="InParanoid" id="A0A061EE37"/>
<gene>
    <name evidence="1" type="ORF">TCM_017741</name>
</gene>
<dbReference type="HOGENOM" id="CLU_1743821_0_0_1"/>
<protein>
    <submittedName>
        <fullName evidence="1">Uncharacterized protein</fullName>
    </submittedName>
</protein>
<proteinExistence type="predicted"/>
<reference evidence="1 2" key="1">
    <citation type="journal article" date="2013" name="Genome Biol.">
        <title>The genome sequence of the most widely cultivated cacao type and its use to identify candidate genes regulating pod color.</title>
        <authorList>
            <person name="Motamayor J.C."/>
            <person name="Mockaitis K."/>
            <person name="Schmutz J."/>
            <person name="Haiminen N."/>
            <person name="Iii D.L."/>
            <person name="Cornejo O."/>
            <person name="Findley S.D."/>
            <person name="Zheng P."/>
            <person name="Utro F."/>
            <person name="Royaert S."/>
            <person name="Saski C."/>
            <person name="Jenkins J."/>
            <person name="Podicheti R."/>
            <person name="Zhao M."/>
            <person name="Scheffler B.E."/>
            <person name="Stack J.C."/>
            <person name="Feltus F.A."/>
            <person name="Mustiga G.M."/>
            <person name="Amores F."/>
            <person name="Phillips W."/>
            <person name="Marelli J.P."/>
            <person name="May G.D."/>
            <person name="Shapiro H."/>
            <person name="Ma J."/>
            <person name="Bustamante C.D."/>
            <person name="Schnell R.J."/>
            <person name="Main D."/>
            <person name="Gilbert D."/>
            <person name="Parida L."/>
            <person name="Kuhn D.N."/>
        </authorList>
    </citation>
    <scope>NUCLEOTIDE SEQUENCE [LARGE SCALE GENOMIC DNA]</scope>
    <source>
        <strain evidence="2">cv. Matina 1-6</strain>
    </source>
</reference>
<dbReference type="Proteomes" id="UP000026915">
    <property type="component" value="Chromosome 4"/>
</dbReference>
<keyword evidence="2" id="KW-1185">Reference proteome</keyword>
<name>A0A061EE37_THECC</name>
<dbReference type="EMBL" id="CM001882">
    <property type="protein sequence ID" value="EOY03171.1"/>
    <property type="molecule type" value="Genomic_DNA"/>
</dbReference>
<dbReference type="AlphaFoldDB" id="A0A061EE37"/>
<evidence type="ECO:0000313" key="1">
    <source>
        <dbReference type="EMBL" id="EOY03171.1"/>
    </source>
</evidence>
<organism evidence="1 2">
    <name type="scientific">Theobroma cacao</name>
    <name type="common">Cacao</name>
    <name type="synonym">Cocoa</name>
    <dbReference type="NCBI Taxonomy" id="3641"/>
    <lineage>
        <taxon>Eukaryota</taxon>
        <taxon>Viridiplantae</taxon>
        <taxon>Streptophyta</taxon>
        <taxon>Embryophyta</taxon>
        <taxon>Tracheophyta</taxon>
        <taxon>Spermatophyta</taxon>
        <taxon>Magnoliopsida</taxon>
        <taxon>eudicotyledons</taxon>
        <taxon>Gunneridae</taxon>
        <taxon>Pentapetalae</taxon>
        <taxon>rosids</taxon>
        <taxon>malvids</taxon>
        <taxon>Malvales</taxon>
        <taxon>Malvaceae</taxon>
        <taxon>Byttnerioideae</taxon>
        <taxon>Theobroma</taxon>
    </lineage>
</organism>